<evidence type="ECO:0000256" key="1">
    <source>
        <dbReference type="SAM" id="MobiDB-lite"/>
    </source>
</evidence>
<sequence length="121" mass="13739">MRVQASAPTPDRSFEAGAAKRPVECRVPSKTAMMFVNQVECQVPSKTNRQNCSQRRSSQTWATVWWEPSRNFSPVEKESSISGDDYWQVNETQRSATKEDFASVVVYTFCALRNKDPTVVN</sequence>
<dbReference type="Proteomes" id="UP000438429">
    <property type="component" value="Unassembled WGS sequence"/>
</dbReference>
<protein>
    <submittedName>
        <fullName evidence="2">Uncharacterized protein</fullName>
    </submittedName>
</protein>
<reference evidence="2 3" key="1">
    <citation type="submission" date="2019-06" db="EMBL/GenBank/DDBJ databases">
        <title>Draft genomes of female and male turbot (Scophthalmus maximus).</title>
        <authorList>
            <person name="Xu H."/>
            <person name="Xu X.-W."/>
            <person name="Shao C."/>
            <person name="Chen S."/>
        </authorList>
    </citation>
    <scope>NUCLEOTIDE SEQUENCE [LARGE SCALE GENOMIC DNA]</scope>
    <source>
        <strain evidence="2">Ysfricsl-2016a</strain>
        <tissue evidence="2">Blood</tissue>
    </source>
</reference>
<dbReference type="EMBL" id="VEVO01000016">
    <property type="protein sequence ID" value="KAF0028943.1"/>
    <property type="molecule type" value="Genomic_DNA"/>
</dbReference>
<evidence type="ECO:0000313" key="3">
    <source>
        <dbReference type="Proteomes" id="UP000438429"/>
    </source>
</evidence>
<gene>
    <name evidence="2" type="ORF">F2P81_018048</name>
</gene>
<name>A0A6A4S3J7_SCOMX</name>
<organism evidence="2 3">
    <name type="scientific">Scophthalmus maximus</name>
    <name type="common">Turbot</name>
    <name type="synonym">Psetta maxima</name>
    <dbReference type="NCBI Taxonomy" id="52904"/>
    <lineage>
        <taxon>Eukaryota</taxon>
        <taxon>Metazoa</taxon>
        <taxon>Chordata</taxon>
        <taxon>Craniata</taxon>
        <taxon>Vertebrata</taxon>
        <taxon>Euteleostomi</taxon>
        <taxon>Actinopterygii</taxon>
        <taxon>Neopterygii</taxon>
        <taxon>Teleostei</taxon>
        <taxon>Neoteleostei</taxon>
        <taxon>Acanthomorphata</taxon>
        <taxon>Carangaria</taxon>
        <taxon>Pleuronectiformes</taxon>
        <taxon>Pleuronectoidei</taxon>
        <taxon>Scophthalmidae</taxon>
        <taxon>Scophthalmus</taxon>
    </lineage>
</organism>
<evidence type="ECO:0000313" key="2">
    <source>
        <dbReference type="EMBL" id="KAF0028943.1"/>
    </source>
</evidence>
<dbReference type="AlphaFoldDB" id="A0A6A4S3J7"/>
<feature type="region of interest" description="Disordered" evidence="1">
    <location>
        <begin position="1"/>
        <end position="21"/>
    </location>
</feature>
<accession>A0A6A4S3J7</accession>
<proteinExistence type="predicted"/>
<comment type="caution">
    <text evidence="2">The sequence shown here is derived from an EMBL/GenBank/DDBJ whole genome shotgun (WGS) entry which is preliminary data.</text>
</comment>